<dbReference type="CDD" id="cd18787">
    <property type="entry name" value="SF2_C_DEAD"/>
    <property type="match status" value="1"/>
</dbReference>
<dbReference type="InterPro" id="IPR013320">
    <property type="entry name" value="ConA-like_dom_sf"/>
</dbReference>
<evidence type="ECO:0000256" key="10">
    <source>
        <dbReference type="SAM" id="Coils"/>
    </source>
</evidence>
<dbReference type="SUPFAM" id="SSF52540">
    <property type="entry name" value="P-loop containing nucleoside triphosphate hydrolases"/>
    <property type="match status" value="2"/>
</dbReference>
<dbReference type="SMART" id="SM00449">
    <property type="entry name" value="SPRY"/>
    <property type="match status" value="1"/>
</dbReference>
<dbReference type="GO" id="GO:0003724">
    <property type="term" value="F:RNA helicase activity"/>
    <property type="evidence" value="ECO:0007669"/>
    <property type="project" value="InterPro"/>
</dbReference>
<feature type="compositionally biased region" description="Low complexity" evidence="11">
    <location>
        <begin position="275"/>
        <end position="315"/>
    </location>
</feature>
<dbReference type="PROSITE" id="PS51194">
    <property type="entry name" value="HELICASE_CTER"/>
    <property type="match status" value="1"/>
</dbReference>
<dbReference type="OMA" id="KRQQVKF"/>
<evidence type="ECO:0000256" key="6">
    <source>
        <dbReference type="ARBA" id="ARBA00022839"/>
    </source>
</evidence>
<keyword evidence="2" id="KW-0540">Nuclease</keyword>
<dbReference type="InterPro" id="IPR014001">
    <property type="entry name" value="Helicase_ATP-bd"/>
</dbReference>
<reference evidence="17" key="1">
    <citation type="journal article" date="2011" name="Genome Res.">
        <title>Phylogeny-wide analysis of social amoeba genomes highlights ancient origins for complex intercellular communication.</title>
        <authorList>
            <person name="Heidel A.J."/>
            <person name="Lawal H.M."/>
            <person name="Felder M."/>
            <person name="Schilde C."/>
            <person name="Helps N.R."/>
            <person name="Tunggal B."/>
            <person name="Rivero F."/>
            <person name="John U."/>
            <person name="Schleicher M."/>
            <person name="Eichinger L."/>
            <person name="Platzer M."/>
            <person name="Noegel A.A."/>
            <person name="Schaap P."/>
            <person name="Gloeckner G."/>
        </authorList>
    </citation>
    <scope>NUCLEOTIDE SEQUENCE [LARGE SCALE GENOMIC DNA]</scope>
    <source>
        <strain evidence="17">SH3</strain>
    </source>
</reference>
<protein>
    <recommendedName>
        <fullName evidence="8">DEAD box protein 1</fullName>
    </recommendedName>
</protein>
<dbReference type="Gene3D" id="2.60.120.920">
    <property type="match status" value="1"/>
</dbReference>
<dbReference type="SUPFAM" id="SSF49899">
    <property type="entry name" value="Concanavalin A-like lectins/glucanases"/>
    <property type="match status" value="1"/>
</dbReference>
<dbReference type="GO" id="GO:0005524">
    <property type="term" value="F:ATP binding"/>
    <property type="evidence" value="ECO:0007669"/>
    <property type="project" value="UniProtKB-KW"/>
</dbReference>
<dbReference type="InterPro" id="IPR003877">
    <property type="entry name" value="SPRY_dom"/>
</dbReference>
<feature type="domain" description="Helicase ATP-binding" evidence="13">
    <location>
        <begin position="266"/>
        <end position="459"/>
    </location>
</feature>
<accession>F4PMW8</accession>
<dbReference type="InterPro" id="IPR050079">
    <property type="entry name" value="DEAD_box_RNA_helicase"/>
</dbReference>
<feature type="region of interest" description="Disordered" evidence="11">
    <location>
        <begin position="77"/>
        <end position="100"/>
    </location>
</feature>
<dbReference type="Pfam" id="PF00622">
    <property type="entry name" value="SPRY"/>
    <property type="match status" value="1"/>
</dbReference>
<dbReference type="PANTHER" id="PTHR47959:SF13">
    <property type="entry name" value="ATP-DEPENDENT RNA HELICASE RHLE"/>
    <property type="match status" value="1"/>
</dbReference>
<comment type="similarity">
    <text evidence="1">Belongs to the DEAD box helicase family. DDX1 subfamily.</text>
</comment>
<dbReference type="Pfam" id="PF00271">
    <property type="entry name" value="Helicase_C"/>
    <property type="match status" value="1"/>
</dbReference>
<evidence type="ECO:0000313" key="16">
    <source>
        <dbReference type="EMBL" id="EGG23712.1"/>
    </source>
</evidence>
<dbReference type="Proteomes" id="UP000007797">
    <property type="component" value="Unassembled WGS sequence"/>
</dbReference>
<feature type="domain" description="DEAD-box RNA helicase Q" evidence="15">
    <location>
        <begin position="2"/>
        <end position="30"/>
    </location>
</feature>
<gene>
    <name evidence="16" type="primary">ddx1</name>
    <name evidence="16" type="ORF">DFA_05846</name>
</gene>
<evidence type="ECO:0000256" key="5">
    <source>
        <dbReference type="ARBA" id="ARBA00022806"/>
    </source>
</evidence>
<evidence type="ECO:0000259" key="13">
    <source>
        <dbReference type="PROSITE" id="PS51192"/>
    </source>
</evidence>
<keyword evidence="3" id="KW-0547">Nucleotide-binding</keyword>
<dbReference type="InterPro" id="IPR011545">
    <property type="entry name" value="DEAD/DEAH_box_helicase_dom"/>
</dbReference>
<feature type="domain" description="Helicase C-terminal" evidence="14">
    <location>
        <begin position="534"/>
        <end position="697"/>
    </location>
</feature>
<dbReference type="InterPro" id="IPR043136">
    <property type="entry name" value="B30.2/SPRY_sf"/>
</dbReference>
<dbReference type="AlphaFoldDB" id="F4PMW8"/>
<dbReference type="OrthoDB" id="1735at2759"/>
<evidence type="ECO:0000256" key="2">
    <source>
        <dbReference type="ARBA" id="ARBA00022722"/>
    </source>
</evidence>
<feature type="coiled-coil region" evidence="10">
    <location>
        <begin position="728"/>
        <end position="758"/>
    </location>
</feature>
<dbReference type="EMBL" id="GL883008">
    <property type="protein sequence ID" value="EGG23712.1"/>
    <property type="molecule type" value="Genomic_DNA"/>
</dbReference>
<dbReference type="PROSITE" id="PS51195">
    <property type="entry name" value="Q_MOTIF"/>
    <property type="match status" value="1"/>
</dbReference>
<dbReference type="SMART" id="SM00490">
    <property type="entry name" value="HELICc"/>
    <property type="match status" value="1"/>
</dbReference>
<name>F4PMW8_CACFS</name>
<dbReference type="KEGG" id="dfa:DFA_05846"/>
<evidence type="ECO:0000256" key="8">
    <source>
        <dbReference type="ARBA" id="ARBA00032348"/>
    </source>
</evidence>
<keyword evidence="4" id="KW-0378">Hydrolase</keyword>
<feature type="short sequence motif" description="Q motif" evidence="9">
    <location>
        <begin position="2"/>
        <end position="30"/>
    </location>
</feature>
<evidence type="ECO:0000259" key="15">
    <source>
        <dbReference type="PROSITE" id="PS51195"/>
    </source>
</evidence>
<evidence type="ECO:0000256" key="3">
    <source>
        <dbReference type="ARBA" id="ARBA00022741"/>
    </source>
</evidence>
<evidence type="ECO:0000259" key="14">
    <source>
        <dbReference type="PROSITE" id="PS51194"/>
    </source>
</evidence>
<keyword evidence="7" id="KW-0067">ATP-binding</keyword>
<sequence>MSAFEDLGVMPEIICAVEELEWVLPTPIQQEAIPLILGGGDVLAAAETGSGKTGAFALPILQITYETINKKAEISVPATTTDNNGEQEQESTTTTKKIEWSTEDRDKDLAINGLLCQSRAKDWAGGRVTYGVSKAGKYYYEATVKDEGLCRVGWSLKKGTRSIGTDKFSWGYGGTGKKSHENKFENFGVGYGLNDVIGCLLDTEAGTITFTKNGEDFGQAYQLDATKLGQVFYPAVLLKNAEMGFNFGQSSTELLKHLPKGGYIPMCQGELEQDQTTVTSTTTTTTTTSAQVSNNNNNNNKKGGGKNQQQQQSQQPQEPRKPLSLIIEPVKELADQTYSAILNFSKYLTSPKIEPVLCLGSDASASKRNIKDLNRNGDIVVGTPGVLDKYIREGVIDVSQIKFFVLDEADQLIRDNLSILNYIYNRLPKQGLQVLFFSATLHSNDVVRFAEQITRQPTWVDLKGKDYIPELIQHTYVTADPEKFEFWKDALDTTSEKHVPFTTDAMHAMDVKSLDRLKTPEQKSLAIKYLKPQLLVRVIRAFKMDQALIFARTRVDCDNLQKYLQAVGGGLGGLESEFSSVVLHGEKQAQVRKQNLEKFKNGDVKYLICTDVASRGIDIQGLPFVINYTLPDTFEDYIHRVGRVGRADRLGVAVSIVGKFEEKVWYHGCRDRGKGCHNTKLVEQKGCAIWYNEPDLFQAISEKVSPVQLNDQFQLDDMEIIRNVGKFSNESSNKINEYQAHTEELKNKVIELANLEETIQRDYLNLPLKFK</sequence>
<evidence type="ECO:0000256" key="9">
    <source>
        <dbReference type="PROSITE-ProRule" id="PRU00552"/>
    </source>
</evidence>
<dbReference type="SMART" id="SM00487">
    <property type="entry name" value="DEXDc"/>
    <property type="match status" value="1"/>
</dbReference>
<dbReference type="InterPro" id="IPR014014">
    <property type="entry name" value="RNA_helicase_DEAD_Q_motif"/>
</dbReference>
<dbReference type="GO" id="GO:0005829">
    <property type="term" value="C:cytosol"/>
    <property type="evidence" value="ECO:0007669"/>
    <property type="project" value="TreeGrafter"/>
</dbReference>
<dbReference type="PROSITE" id="PS50188">
    <property type="entry name" value="B302_SPRY"/>
    <property type="match status" value="1"/>
</dbReference>
<evidence type="ECO:0000256" key="7">
    <source>
        <dbReference type="ARBA" id="ARBA00022840"/>
    </source>
</evidence>
<dbReference type="GO" id="GO:0004527">
    <property type="term" value="F:exonuclease activity"/>
    <property type="evidence" value="ECO:0007669"/>
    <property type="project" value="UniProtKB-KW"/>
</dbReference>
<dbReference type="RefSeq" id="XP_004361563.1">
    <property type="nucleotide sequence ID" value="XM_004361506.1"/>
</dbReference>
<organism evidence="16 17">
    <name type="scientific">Cavenderia fasciculata</name>
    <name type="common">Slime mold</name>
    <name type="synonym">Dictyostelium fasciculatum</name>
    <dbReference type="NCBI Taxonomy" id="261658"/>
    <lineage>
        <taxon>Eukaryota</taxon>
        <taxon>Amoebozoa</taxon>
        <taxon>Evosea</taxon>
        <taxon>Eumycetozoa</taxon>
        <taxon>Dictyostelia</taxon>
        <taxon>Acytosteliales</taxon>
        <taxon>Cavenderiaceae</taxon>
        <taxon>Cavenderia</taxon>
    </lineage>
</organism>
<dbReference type="CDD" id="cd12873">
    <property type="entry name" value="SPRY_DDX1"/>
    <property type="match status" value="1"/>
</dbReference>
<dbReference type="GeneID" id="14874891"/>
<keyword evidence="6" id="KW-0269">Exonuclease</keyword>
<dbReference type="Gene3D" id="3.40.50.300">
    <property type="entry name" value="P-loop containing nucleotide triphosphate hydrolases"/>
    <property type="match status" value="3"/>
</dbReference>
<evidence type="ECO:0000313" key="17">
    <source>
        <dbReference type="Proteomes" id="UP000007797"/>
    </source>
</evidence>
<dbReference type="GO" id="GO:0003676">
    <property type="term" value="F:nucleic acid binding"/>
    <property type="evidence" value="ECO:0007669"/>
    <property type="project" value="InterPro"/>
</dbReference>
<feature type="domain" description="B30.2/SPRY" evidence="12">
    <location>
        <begin position="58"/>
        <end position="252"/>
    </location>
</feature>
<dbReference type="InterPro" id="IPR027417">
    <property type="entry name" value="P-loop_NTPase"/>
</dbReference>
<evidence type="ECO:0000256" key="11">
    <source>
        <dbReference type="SAM" id="MobiDB-lite"/>
    </source>
</evidence>
<dbReference type="PANTHER" id="PTHR47959">
    <property type="entry name" value="ATP-DEPENDENT RNA HELICASE RHLE-RELATED"/>
    <property type="match status" value="1"/>
</dbReference>
<dbReference type="Pfam" id="PF00270">
    <property type="entry name" value="DEAD"/>
    <property type="match status" value="2"/>
</dbReference>
<dbReference type="STRING" id="1054147.F4PMW8"/>
<evidence type="ECO:0000256" key="1">
    <source>
        <dbReference type="ARBA" id="ARBA00008765"/>
    </source>
</evidence>
<keyword evidence="5 16" id="KW-0347">Helicase</keyword>
<dbReference type="InterPro" id="IPR001870">
    <property type="entry name" value="B30.2/SPRY"/>
</dbReference>
<dbReference type="PROSITE" id="PS51192">
    <property type="entry name" value="HELICASE_ATP_BIND_1"/>
    <property type="match status" value="1"/>
</dbReference>
<proteinExistence type="inferred from homology"/>
<keyword evidence="17" id="KW-1185">Reference proteome</keyword>
<feature type="region of interest" description="Disordered" evidence="11">
    <location>
        <begin position="274"/>
        <end position="321"/>
    </location>
</feature>
<keyword evidence="10" id="KW-0175">Coiled coil</keyword>
<evidence type="ECO:0000259" key="12">
    <source>
        <dbReference type="PROSITE" id="PS50188"/>
    </source>
</evidence>
<dbReference type="InterPro" id="IPR001650">
    <property type="entry name" value="Helicase_C-like"/>
</dbReference>
<evidence type="ECO:0000256" key="4">
    <source>
        <dbReference type="ARBA" id="ARBA00022801"/>
    </source>
</evidence>